<gene>
    <name evidence="10" type="ORF">O3M35_008279</name>
</gene>
<evidence type="ECO:0000256" key="5">
    <source>
        <dbReference type="ARBA" id="ARBA00022989"/>
    </source>
</evidence>
<dbReference type="GO" id="GO:0007165">
    <property type="term" value="P:signal transduction"/>
    <property type="evidence" value="ECO:0007669"/>
    <property type="project" value="UniProtKB-KW"/>
</dbReference>
<feature type="transmembrane region" description="Helical" evidence="9">
    <location>
        <begin position="43"/>
        <end position="66"/>
    </location>
</feature>
<proteinExistence type="predicted"/>
<evidence type="ECO:0000256" key="3">
    <source>
        <dbReference type="ARBA" id="ARBA00022692"/>
    </source>
</evidence>
<comment type="subcellular location">
    <subcellularLocation>
        <location evidence="1">Membrane</location>
        <topology evidence="1">Multi-pass membrane protein</topology>
    </subcellularLocation>
</comment>
<keyword evidence="11" id="KW-1185">Reference proteome</keyword>
<evidence type="ECO:0000313" key="11">
    <source>
        <dbReference type="Proteomes" id="UP001461498"/>
    </source>
</evidence>
<evidence type="ECO:0008006" key="12">
    <source>
        <dbReference type="Google" id="ProtNLM"/>
    </source>
</evidence>
<dbReference type="Proteomes" id="UP001461498">
    <property type="component" value="Unassembled WGS sequence"/>
</dbReference>
<keyword evidence="4" id="KW-0552">Olfaction</keyword>
<sequence>MGNFLDKLRSEDCQIVDETIDKEYSVIFKLSGLYPNIKTNKNILYYCIYFILMTMTYFFVGTMYGVTSYLSIDDLPVLIQSVHYCSLNIICFIWLCVINIKRRNLARGFKVIGTKLYDYDYNTDNIRKNIKLSKSFIRKLAIVSPQFYTIFVGSLVEFVIPLFNLITGNLSDKIYTDNGISLNLENPTWVPYGTETTSKRIITWLIKCVDAYGIASVISSGCVLIIELTQIVTIEMEIFIQTMEQLPQRTINLYKVKYGKNINDLTKLKENKELDLCYQYCLKQHVVHYQLIYELFNDTQEVISLPLFCAYIMGAIVLALAASAVAFVSSF</sequence>
<evidence type="ECO:0000256" key="6">
    <source>
        <dbReference type="ARBA" id="ARBA00023136"/>
    </source>
</evidence>
<protein>
    <recommendedName>
        <fullName evidence="12">Odorant receptor</fullName>
    </recommendedName>
</protein>
<dbReference type="GO" id="GO:0016020">
    <property type="term" value="C:membrane"/>
    <property type="evidence" value="ECO:0007669"/>
    <property type="project" value="UniProtKB-SubCell"/>
</dbReference>
<evidence type="ECO:0000256" key="9">
    <source>
        <dbReference type="SAM" id="Phobius"/>
    </source>
</evidence>
<dbReference type="AlphaFoldDB" id="A0AAW1D5S5"/>
<dbReference type="InterPro" id="IPR004117">
    <property type="entry name" value="7tm6_olfct_rcpt"/>
</dbReference>
<evidence type="ECO:0000256" key="1">
    <source>
        <dbReference type="ARBA" id="ARBA00004141"/>
    </source>
</evidence>
<evidence type="ECO:0000256" key="2">
    <source>
        <dbReference type="ARBA" id="ARBA00022606"/>
    </source>
</evidence>
<keyword evidence="6 9" id="KW-0472">Membrane</keyword>
<dbReference type="EMBL" id="JAPXFL010000005">
    <property type="protein sequence ID" value="KAK9506323.1"/>
    <property type="molecule type" value="Genomic_DNA"/>
</dbReference>
<evidence type="ECO:0000256" key="4">
    <source>
        <dbReference type="ARBA" id="ARBA00022725"/>
    </source>
</evidence>
<dbReference type="Pfam" id="PF02949">
    <property type="entry name" value="7tm_6"/>
    <property type="match status" value="1"/>
</dbReference>
<evidence type="ECO:0000256" key="8">
    <source>
        <dbReference type="ARBA" id="ARBA00023224"/>
    </source>
</evidence>
<evidence type="ECO:0000256" key="7">
    <source>
        <dbReference type="ARBA" id="ARBA00023170"/>
    </source>
</evidence>
<organism evidence="10 11">
    <name type="scientific">Rhynocoris fuscipes</name>
    <dbReference type="NCBI Taxonomy" id="488301"/>
    <lineage>
        <taxon>Eukaryota</taxon>
        <taxon>Metazoa</taxon>
        <taxon>Ecdysozoa</taxon>
        <taxon>Arthropoda</taxon>
        <taxon>Hexapoda</taxon>
        <taxon>Insecta</taxon>
        <taxon>Pterygota</taxon>
        <taxon>Neoptera</taxon>
        <taxon>Paraneoptera</taxon>
        <taxon>Hemiptera</taxon>
        <taxon>Heteroptera</taxon>
        <taxon>Panheteroptera</taxon>
        <taxon>Cimicomorpha</taxon>
        <taxon>Reduviidae</taxon>
        <taxon>Harpactorinae</taxon>
        <taxon>Harpactorini</taxon>
        <taxon>Rhynocoris</taxon>
    </lineage>
</organism>
<dbReference type="GO" id="GO:0004984">
    <property type="term" value="F:olfactory receptor activity"/>
    <property type="evidence" value="ECO:0007669"/>
    <property type="project" value="InterPro"/>
</dbReference>
<reference evidence="10 11" key="1">
    <citation type="submission" date="2022-12" db="EMBL/GenBank/DDBJ databases">
        <title>Chromosome-level genome assembly of true bugs.</title>
        <authorList>
            <person name="Ma L."/>
            <person name="Li H."/>
        </authorList>
    </citation>
    <scope>NUCLEOTIDE SEQUENCE [LARGE SCALE GENOMIC DNA]</scope>
    <source>
        <strain evidence="10">Lab_2022b</strain>
    </source>
</reference>
<feature type="transmembrane region" description="Helical" evidence="9">
    <location>
        <begin position="303"/>
        <end position="328"/>
    </location>
</feature>
<keyword evidence="8" id="KW-0807">Transducer</keyword>
<feature type="transmembrane region" description="Helical" evidence="9">
    <location>
        <begin position="78"/>
        <end position="100"/>
    </location>
</feature>
<keyword evidence="5 9" id="KW-1133">Transmembrane helix</keyword>
<comment type="caution">
    <text evidence="10">The sequence shown here is derived from an EMBL/GenBank/DDBJ whole genome shotgun (WGS) entry which is preliminary data.</text>
</comment>
<dbReference type="GO" id="GO:0005549">
    <property type="term" value="F:odorant binding"/>
    <property type="evidence" value="ECO:0007669"/>
    <property type="project" value="InterPro"/>
</dbReference>
<evidence type="ECO:0000313" key="10">
    <source>
        <dbReference type="EMBL" id="KAK9506323.1"/>
    </source>
</evidence>
<keyword evidence="7" id="KW-0675">Receptor</keyword>
<keyword evidence="2" id="KW-0716">Sensory transduction</keyword>
<feature type="transmembrane region" description="Helical" evidence="9">
    <location>
        <begin position="140"/>
        <end position="163"/>
    </location>
</feature>
<keyword evidence="3 9" id="KW-0812">Transmembrane</keyword>
<name>A0AAW1D5S5_9HEMI</name>
<accession>A0AAW1D5S5</accession>